<dbReference type="RefSeq" id="WP_345330648.1">
    <property type="nucleotide sequence ID" value="NZ_BAABJI010000002.1"/>
</dbReference>
<comment type="pathway">
    <text evidence="2 6">Cofactor biosynthesis; tetrahydrofolate biosynthesis; 2-amino-4-hydroxy-6-hydroxymethyl-7,8-dihydropteridine diphosphate from 7,8-dihydroneopterin triphosphate: step 3/4.</text>
</comment>
<evidence type="ECO:0000256" key="3">
    <source>
        <dbReference type="ARBA" id="ARBA00005708"/>
    </source>
</evidence>
<evidence type="ECO:0000256" key="5">
    <source>
        <dbReference type="ARBA" id="ARBA00023239"/>
    </source>
</evidence>
<dbReference type="Gene3D" id="3.30.1130.10">
    <property type="match status" value="1"/>
</dbReference>
<comment type="function">
    <text evidence="6">Catalyzes the conversion of 7,8-dihydroneopterin to 6-hydroxymethyl-7,8-dihydropterin.</text>
</comment>
<protein>
    <recommendedName>
        <fullName evidence="6">7,8-dihydroneopterin aldolase</fullName>
        <ecNumber evidence="6">4.1.2.25</ecNumber>
    </recommendedName>
</protein>
<sequence>MITVRLNNAEFFAYHGFYPEEQLIGGRYLIDITVTFEPQGELNDELPQTVDYQAIYTICKEEMATPRKLIETVAHAIMKRIKNGYPYITELDVILKKLNPPLGGTVAYSAVNVNYQAAKKSIGI</sequence>
<dbReference type="NCBIfam" id="TIGR00525">
    <property type="entry name" value="folB"/>
    <property type="match status" value="1"/>
</dbReference>
<gene>
    <name evidence="8" type="primary">folB</name>
    <name evidence="8" type="ORF">GCM10023313_16980</name>
</gene>
<evidence type="ECO:0000259" key="7">
    <source>
        <dbReference type="SMART" id="SM00905"/>
    </source>
</evidence>
<dbReference type="NCBIfam" id="TIGR00526">
    <property type="entry name" value="folB_dom"/>
    <property type="match status" value="1"/>
</dbReference>
<dbReference type="EMBL" id="BAABJI010000002">
    <property type="protein sequence ID" value="GAA4914254.1"/>
    <property type="molecule type" value="Genomic_DNA"/>
</dbReference>
<evidence type="ECO:0000256" key="6">
    <source>
        <dbReference type="RuleBase" id="RU362079"/>
    </source>
</evidence>
<feature type="domain" description="Dihydroneopterin aldolase/epimerase" evidence="7">
    <location>
        <begin position="4"/>
        <end position="115"/>
    </location>
</feature>
<reference evidence="9" key="1">
    <citation type="journal article" date="2019" name="Int. J. Syst. Evol. Microbiol.">
        <title>The Global Catalogue of Microorganisms (GCM) 10K type strain sequencing project: providing services to taxonomists for standard genome sequencing and annotation.</title>
        <authorList>
            <consortium name="The Broad Institute Genomics Platform"/>
            <consortium name="The Broad Institute Genome Sequencing Center for Infectious Disease"/>
            <person name="Wu L."/>
            <person name="Ma J."/>
        </authorList>
    </citation>
    <scope>NUCLEOTIDE SEQUENCE [LARGE SCALE GENOMIC DNA]</scope>
    <source>
        <strain evidence="9">JCM 18283</strain>
    </source>
</reference>
<dbReference type="InterPro" id="IPR006157">
    <property type="entry name" value="FolB_dom"/>
</dbReference>
<dbReference type="InterPro" id="IPR006156">
    <property type="entry name" value="Dihydroneopterin_aldolase"/>
</dbReference>
<dbReference type="Pfam" id="PF02152">
    <property type="entry name" value="FolB"/>
    <property type="match status" value="1"/>
</dbReference>
<name>A0ABP9FSQ7_9SPHI</name>
<dbReference type="Proteomes" id="UP001501436">
    <property type="component" value="Unassembled WGS sequence"/>
</dbReference>
<dbReference type="InterPro" id="IPR043133">
    <property type="entry name" value="GTP-CH-I_C/QueF"/>
</dbReference>
<keyword evidence="9" id="KW-1185">Reference proteome</keyword>
<evidence type="ECO:0000256" key="2">
    <source>
        <dbReference type="ARBA" id="ARBA00005013"/>
    </source>
</evidence>
<accession>A0ABP9FSQ7</accession>
<dbReference type="EC" id="4.1.2.25" evidence="6"/>
<comment type="similarity">
    <text evidence="3 6">Belongs to the DHNA family.</text>
</comment>
<dbReference type="PANTHER" id="PTHR42844">
    <property type="entry name" value="DIHYDRONEOPTERIN ALDOLASE 1-RELATED"/>
    <property type="match status" value="1"/>
</dbReference>
<evidence type="ECO:0000313" key="9">
    <source>
        <dbReference type="Proteomes" id="UP001501436"/>
    </source>
</evidence>
<dbReference type="SUPFAM" id="SSF55620">
    <property type="entry name" value="Tetrahydrobiopterin biosynthesis enzymes-like"/>
    <property type="match status" value="1"/>
</dbReference>
<comment type="catalytic activity">
    <reaction evidence="1 6">
        <text>7,8-dihydroneopterin = 6-hydroxymethyl-7,8-dihydropterin + glycolaldehyde</text>
        <dbReference type="Rhea" id="RHEA:10540"/>
        <dbReference type="ChEBI" id="CHEBI:17001"/>
        <dbReference type="ChEBI" id="CHEBI:17071"/>
        <dbReference type="ChEBI" id="CHEBI:44841"/>
        <dbReference type="EC" id="4.1.2.25"/>
    </reaction>
</comment>
<proteinExistence type="inferred from homology"/>
<organism evidence="8 9">
    <name type="scientific">Mucilaginibacter defluvii</name>
    <dbReference type="NCBI Taxonomy" id="1196019"/>
    <lineage>
        <taxon>Bacteria</taxon>
        <taxon>Pseudomonadati</taxon>
        <taxon>Bacteroidota</taxon>
        <taxon>Sphingobacteriia</taxon>
        <taxon>Sphingobacteriales</taxon>
        <taxon>Sphingobacteriaceae</taxon>
        <taxon>Mucilaginibacter</taxon>
    </lineage>
</organism>
<evidence type="ECO:0000256" key="4">
    <source>
        <dbReference type="ARBA" id="ARBA00022909"/>
    </source>
</evidence>
<evidence type="ECO:0000256" key="1">
    <source>
        <dbReference type="ARBA" id="ARBA00001353"/>
    </source>
</evidence>
<evidence type="ECO:0000313" key="8">
    <source>
        <dbReference type="EMBL" id="GAA4914254.1"/>
    </source>
</evidence>
<dbReference type="PANTHER" id="PTHR42844:SF1">
    <property type="entry name" value="DIHYDRONEOPTERIN ALDOLASE 1-RELATED"/>
    <property type="match status" value="1"/>
</dbReference>
<dbReference type="SMART" id="SM00905">
    <property type="entry name" value="FolB"/>
    <property type="match status" value="1"/>
</dbReference>
<keyword evidence="4 6" id="KW-0289">Folate biosynthesis</keyword>
<comment type="caution">
    <text evidence="8">The sequence shown here is derived from an EMBL/GenBank/DDBJ whole genome shotgun (WGS) entry which is preliminary data.</text>
</comment>
<keyword evidence="5 6" id="KW-0456">Lyase</keyword>